<dbReference type="KEGG" id="sgra:EX895_004156"/>
<dbReference type="InterPro" id="IPR052349">
    <property type="entry name" value="Metallo-hydrolase_Enzymes"/>
</dbReference>
<reference evidence="2 3" key="1">
    <citation type="submission" date="2019-05" db="EMBL/GenBank/DDBJ databases">
        <title>Sporisorium graminicola CBS 10092 draft sequencing and annotation.</title>
        <authorList>
            <person name="Solano-Gonzalez S."/>
            <person name="Caddick M.X."/>
            <person name="Darby A."/>
        </authorList>
    </citation>
    <scope>NUCLEOTIDE SEQUENCE [LARGE SCALE GENOMIC DNA]</scope>
    <source>
        <strain evidence="2 3">CBS 10092</strain>
    </source>
</reference>
<dbReference type="InterPro" id="IPR032466">
    <property type="entry name" value="Metal_Hydrolase"/>
</dbReference>
<dbReference type="OrthoDB" id="10266980at2759"/>
<gene>
    <name evidence="2" type="ORF">EX895_004156</name>
</gene>
<proteinExistence type="predicted"/>
<evidence type="ECO:0000313" key="3">
    <source>
        <dbReference type="Proteomes" id="UP000306050"/>
    </source>
</evidence>
<feature type="compositionally biased region" description="Pro residues" evidence="1">
    <location>
        <begin position="129"/>
        <end position="144"/>
    </location>
</feature>
<dbReference type="AlphaFoldDB" id="A0A4U7KU77"/>
<dbReference type="GeneID" id="40727051"/>
<comment type="caution">
    <text evidence="2">The sequence shown here is derived from an EMBL/GenBank/DDBJ whole genome shotgun (WGS) entry which is preliminary data.</text>
</comment>
<dbReference type="RefSeq" id="XP_029738853.1">
    <property type="nucleotide sequence ID" value="XM_029884752.1"/>
</dbReference>
<dbReference type="GO" id="GO:0016814">
    <property type="term" value="F:hydrolase activity, acting on carbon-nitrogen (but not peptide) bonds, in cyclic amidines"/>
    <property type="evidence" value="ECO:0007669"/>
    <property type="project" value="TreeGrafter"/>
</dbReference>
<dbReference type="Gene3D" id="3.20.20.140">
    <property type="entry name" value="Metal-dependent hydrolases"/>
    <property type="match status" value="1"/>
</dbReference>
<evidence type="ECO:0008006" key="4">
    <source>
        <dbReference type="Google" id="ProtNLM"/>
    </source>
</evidence>
<dbReference type="PANTHER" id="PTHR32027">
    <property type="entry name" value="CYTOSINE DEAMINASE"/>
    <property type="match status" value="1"/>
</dbReference>
<dbReference type="EMBL" id="SRRM01000015">
    <property type="protein sequence ID" value="TKY86868.1"/>
    <property type="molecule type" value="Genomic_DNA"/>
</dbReference>
<sequence>MFPVFAVARGDEQTEANNVMTTPSSSRSKVASTLTIRNVRLPPEAYASLDDALLFPNEQQRQELPLVDLEYVHYQPDPSSPSTTTVEVKLSASVREEPNDLAPVEKPFNRFAPFSHVSQDTPDHIVDAPPAPSPATNRPPPPPPPPKLLVARFTAPTVTKTDTCSRGCIDARGSIAVPGGLCHPHIHLDKCYLLDRCALATGSFDEALTSTAEAKAKFTKQDVMARMRRLIASSVSHGVTSMRAFVEVDPTVGLMCVEAAVQLKHAFEASCHVQIVAFAQDAIFYPDDKGKEERMHKLLREAASREEVDVVGSAPYVEALGQHDQHSLPDTERKRKQKEQQQRNIRFVFELARQHGKHVDFHLDYDLDPPGSEQDGQQSMIPFVVSLSQQSGQLWKHANGKQRGITLGHCTKLSTFTQADLDELAARFATDDESVPRISFVSLPPSDLYMQGRSAPYASRSRATLPLLALHSNHALQKHTNWAMGVNNVANLFTPQGDADPLALLPMMVGVWQSAKPDDCAVLLGAVSWGARVAAGFDSGYRGGGETGRSIWTDLTVVDGSVSVQEVVCAPSYSRIALKDGRVVSRRRVESALYPLLTGTKQD</sequence>
<accession>A0A4U7KU77</accession>
<organism evidence="2 3">
    <name type="scientific">Sporisorium graminicola</name>
    <dbReference type="NCBI Taxonomy" id="280036"/>
    <lineage>
        <taxon>Eukaryota</taxon>
        <taxon>Fungi</taxon>
        <taxon>Dikarya</taxon>
        <taxon>Basidiomycota</taxon>
        <taxon>Ustilaginomycotina</taxon>
        <taxon>Ustilaginomycetes</taxon>
        <taxon>Ustilaginales</taxon>
        <taxon>Ustilaginaceae</taxon>
        <taxon>Sporisorium</taxon>
    </lineage>
</organism>
<evidence type="ECO:0000256" key="1">
    <source>
        <dbReference type="SAM" id="MobiDB-lite"/>
    </source>
</evidence>
<dbReference type="SUPFAM" id="SSF51556">
    <property type="entry name" value="Metallo-dependent hydrolases"/>
    <property type="match status" value="1"/>
</dbReference>
<evidence type="ECO:0000313" key="2">
    <source>
        <dbReference type="EMBL" id="TKY86868.1"/>
    </source>
</evidence>
<name>A0A4U7KU77_9BASI</name>
<protein>
    <recommendedName>
        <fullName evidence="4">Amidohydrolase-related domain-containing protein</fullName>
    </recommendedName>
</protein>
<keyword evidence="3" id="KW-1185">Reference proteome</keyword>
<feature type="region of interest" description="Disordered" evidence="1">
    <location>
        <begin position="119"/>
        <end position="144"/>
    </location>
</feature>
<dbReference type="Proteomes" id="UP000306050">
    <property type="component" value="Chromosome SGRAM_23"/>
</dbReference>
<dbReference type="PANTHER" id="PTHR32027:SF0">
    <property type="entry name" value="CYTOSINE DEAMINASE"/>
    <property type="match status" value="1"/>
</dbReference>